<name>A0A0E9V0J2_ANGAN</name>
<reference evidence="2" key="1">
    <citation type="submission" date="2014-11" db="EMBL/GenBank/DDBJ databases">
        <authorList>
            <person name="Amaro Gonzalez C."/>
        </authorList>
    </citation>
    <scope>NUCLEOTIDE SEQUENCE</scope>
</reference>
<keyword evidence="1" id="KW-0472">Membrane</keyword>
<dbReference type="AlphaFoldDB" id="A0A0E9V0J2"/>
<keyword evidence="1" id="KW-1133">Transmembrane helix</keyword>
<organism evidence="2">
    <name type="scientific">Anguilla anguilla</name>
    <name type="common">European freshwater eel</name>
    <name type="synonym">Muraena anguilla</name>
    <dbReference type="NCBI Taxonomy" id="7936"/>
    <lineage>
        <taxon>Eukaryota</taxon>
        <taxon>Metazoa</taxon>
        <taxon>Chordata</taxon>
        <taxon>Craniata</taxon>
        <taxon>Vertebrata</taxon>
        <taxon>Euteleostomi</taxon>
        <taxon>Actinopterygii</taxon>
        <taxon>Neopterygii</taxon>
        <taxon>Teleostei</taxon>
        <taxon>Anguilliformes</taxon>
        <taxon>Anguillidae</taxon>
        <taxon>Anguilla</taxon>
    </lineage>
</organism>
<dbReference type="EMBL" id="GBXM01037061">
    <property type="protein sequence ID" value="JAH71516.1"/>
    <property type="molecule type" value="Transcribed_RNA"/>
</dbReference>
<evidence type="ECO:0000256" key="1">
    <source>
        <dbReference type="SAM" id="Phobius"/>
    </source>
</evidence>
<reference evidence="2" key="2">
    <citation type="journal article" date="2015" name="Fish Shellfish Immunol.">
        <title>Early steps in the European eel (Anguilla anguilla)-Vibrio vulnificus interaction in the gills: Role of the RtxA13 toxin.</title>
        <authorList>
            <person name="Callol A."/>
            <person name="Pajuelo D."/>
            <person name="Ebbesson L."/>
            <person name="Teles M."/>
            <person name="MacKenzie S."/>
            <person name="Amaro C."/>
        </authorList>
    </citation>
    <scope>NUCLEOTIDE SEQUENCE</scope>
</reference>
<feature type="transmembrane region" description="Helical" evidence="1">
    <location>
        <begin position="12"/>
        <end position="32"/>
    </location>
</feature>
<accession>A0A0E9V0J2</accession>
<sequence length="55" mass="6440">MAVVTEHLLFKIFHIILYVCICLLCSFTSLYWKIKSKQDFIFTLCALVFCVTCTK</sequence>
<protein>
    <submittedName>
        <fullName evidence="2">Uncharacterized protein</fullName>
    </submittedName>
</protein>
<evidence type="ECO:0000313" key="2">
    <source>
        <dbReference type="EMBL" id="JAH71516.1"/>
    </source>
</evidence>
<keyword evidence="1" id="KW-0812">Transmembrane</keyword>
<proteinExistence type="predicted"/>